<proteinExistence type="predicted"/>
<keyword evidence="1" id="KW-0732">Signal</keyword>
<feature type="chain" id="PRO_5045658784" evidence="1">
    <location>
        <begin position="37"/>
        <end position="296"/>
    </location>
</feature>
<gene>
    <name evidence="2" type="ORF">GII31_14605</name>
</gene>
<evidence type="ECO:0000313" key="3">
    <source>
        <dbReference type="Proteomes" id="UP001059836"/>
    </source>
</evidence>
<organism evidence="2 3">
    <name type="scientific">Gordonia pseudamarae</name>
    <dbReference type="NCBI Taxonomy" id="2831662"/>
    <lineage>
        <taxon>Bacteria</taxon>
        <taxon>Bacillati</taxon>
        <taxon>Actinomycetota</taxon>
        <taxon>Actinomycetes</taxon>
        <taxon>Mycobacteriales</taxon>
        <taxon>Gordoniaceae</taxon>
        <taxon>Gordonia</taxon>
    </lineage>
</organism>
<reference evidence="2" key="1">
    <citation type="journal article" date="2021" name="Nat. Microbiol.">
        <title>Cocultivation of an ultrasmall environmental parasitic bacterium with lytic ability against bacteria associated with wastewater foams.</title>
        <authorList>
            <person name="Batinovic S."/>
            <person name="Rose J.J.A."/>
            <person name="Ratcliffe J."/>
            <person name="Seviour R.J."/>
            <person name="Petrovski S."/>
        </authorList>
    </citation>
    <scope>NUCLEOTIDE SEQUENCE</scope>
    <source>
        <strain evidence="2">CON9</strain>
    </source>
</reference>
<dbReference type="Proteomes" id="UP001059836">
    <property type="component" value="Chromosome"/>
</dbReference>
<evidence type="ECO:0000313" key="2">
    <source>
        <dbReference type="EMBL" id="QHN35918.1"/>
    </source>
</evidence>
<dbReference type="EMBL" id="CP045809">
    <property type="protein sequence ID" value="QHN35918.1"/>
    <property type="molecule type" value="Genomic_DNA"/>
</dbReference>
<protein>
    <submittedName>
        <fullName evidence="2">Uncharacterized protein</fullName>
    </submittedName>
</protein>
<accession>A0ABX6IJ51</accession>
<sequence length="296" mass="31436">MPPLSSRKTLRGRVAVAGICLGVVVSGVVAAAPATAAQPCDAQYQSFLDIQKQIRSHNAEPRTFTLPAQQAAYDAYNARAAKLNSQIKTTRTNYTNCVAAIKALTDNQDIPAPDAATITKIKDAAAKIPTGYTPPALQKPTRSTTTVVVAAELQPLYDALDDGNLQPAAEATLQSVSKPTVGDRDAAYSAKSGRTIVKAPDGKVAVTVDRVVPLARLLSVEGFTKLSAESMYYVSRAPLNLQWLSRNASLSRVSGSVAAVTGTDETWFDKQIDLQTGIEQKLVTLIAQLIASEKPQ</sequence>
<evidence type="ECO:0000256" key="1">
    <source>
        <dbReference type="SAM" id="SignalP"/>
    </source>
</evidence>
<dbReference type="RefSeq" id="WP_213244165.1">
    <property type="nucleotide sequence ID" value="NZ_CP045806.1"/>
</dbReference>
<name>A0ABX6IJ51_9ACTN</name>
<keyword evidence="3" id="KW-1185">Reference proteome</keyword>
<feature type="signal peptide" evidence="1">
    <location>
        <begin position="1"/>
        <end position="36"/>
    </location>
</feature>